<gene>
    <name evidence="1" type="ORF">PML95_05700</name>
</gene>
<dbReference type="GeneID" id="72384733"/>
<dbReference type="RefSeq" id="WP_248849212.1">
    <property type="nucleotide sequence ID" value="NZ_CP097017.1"/>
</dbReference>
<evidence type="ECO:0000313" key="2">
    <source>
        <dbReference type="Proteomes" id="UP001179600"/>
    </source>
</evidence>
<sequence length="136" mass="15673">MSEEWVNIGGWMIGSNEAAEYERDREALASLLIERLSEQCTDVYRGGQGSEDGDYISAQHPKGFSVFVHLDPSEVERYRSFEDKEAYVEDLLFVSEQEHRYYQQPGKIEMSLEEGVPDWQAFLKKAYEEAGKKPPL</sequence>
<dbReference type="EMBL" id="CP116507">
    <property type="protein sequence ID" value="WCG21903.1"/>
    <property type="molecule type" value="Genomic_DNA"/>
</dbReference>
<proteinExistence type="predicted"/>
<protein>
    <submittedName>
        <fullName evidence="1">Uncharacterized protein</fullName>
    </submittedName>
</protein>
<organism evidence="1 2">
    <name type="scientific">Vagococcus lutrae</name>
    <dbReference type="NCBI Taxonomy" id="81947"/>
    <lineage>
        <taxon>Bacteria</taxon>
        <taxon>Bacillati</taxon>
        <taxon>Bacillota</taxon>
        <taxon>Bacilli</taxon>
        <taxon>Lactobacillales</taxon>
        <taxon>Enterococcaceae</taxon>
        <taxon>Vagococcus</taxon>
    </lineage>
</organism>
<dbReference type="AlphaFoldDB" id="A0AAF0BBR1"/>
<dbReference type="Proteomes" id="UP001179600">
    <property type="component" value="Chromosome"/>
</dbReference>
<evidence type="ECO:0000313" key="1">
    <source>
        <dbReference type="EMBL" id="WCG21903.1"/>
    </source>
</evidence>
<name>A0AAF0BBR1_9ENTE</name>
<reference evidence="1" key="1">
    <citation type="submission" date="2023-01" db="EMBL/GenBank/DDBJ databases">
        <title>Oxazolidinone resistance genes in florfenicol resistant enterococci from beef cattle and veal calves at slaughter.</title>
        <authorList>
            <person name="Biggel M."/>
        </authorList>
    </citation>
    <scope>NUCLEOTIDE SEQUENCE</scope>
    <source>
        <strain evidence="1">K204-1</strain>
    </source>
</reference>
<accession>A0AAF0BBR1</accession>